<dbReference type="InterPro" id="IPR013783">
    <property type="entry name" value="Ig-like_fold"/>
</dbReference>
<accession>A0A9J6CVQ8</accession>
<dbReference type="InterPro" id="IPR003961">
    <property type="entry name" value="FN3_dom"/>
</dbReference>
<reference evidence="3" key="1">
    <citation type="journal article" date="2020" name="Cell">
        <title>Large-Scale Comparative Analyses of Tick Genomes Elucidate Their Genetic Diversity and Vector Capacities.</title>
        <authorList>
            <consortium name="Tick Genome and Microbiome Consortium (TIGMIC)"/>
            <person name="Jia N."/>
            <person name="Wang J."/>
            <person name="Shi W."/>
            <person name="Du L."/>
            <person name="Sun Y."/>
            <person name="Zhan W."/>
            <person name="Jiang J.F."/>
            <person name="Wang Q."/>
            <person name="Zhang B."/>
            <person name="Ji P."/>
            <person name="Bell-Sakyi L."/>
            <person name="Cui X.M."/>
            <person name="Yuan T.T."/>
            <person name="Jiang B.G."/>
            <person name="Yang W.F."/>
            <person name="Lam T.T."/>
            <person name="Chang Q.C."/>
            <person name="Ding S.J."/>
            <person name="Wang X.J."/>
            <person name="Zhu J.G."/>
            <person name="Ruan X.D."/>
            <person name="Zhao L."/>
            <person name="Wei J.T."/>
            <person name="Ye R.Z."/>
            <person name="Que T.C."/>
            <person name="Du C.H."/>
            <person name="Zhou Y.H."/>
            <person name="Cheng J.X."/>
            <person name="Dai P.F."/>
            <person name="Guo W.B."/>
            <person name="Han X.H."/>
            <person name="Huang E.J."/>
            <person name="Li L.F."/>
            <person name="Wei W."/>
            <person name="Gao Y.C."/>
            <person name="Liu J.Z."/>
            <person name="Shao H.Z."/>
            <person name="Wang X."/>
            <person name="Wang C.C."/>
            <person name="Yang T.C."/>
            <person name="Huo Q.B."/>
            <person name="Li W."/>
            <person name="Chen H.Y."/>
            <person name="Chen S.E."/>
            <person name="Zhou L.G."/>
            <person name="Ni X.B."/>
            <person name="Tian J.H."/>
            <person name="Sheng Y."/>
            <person name="Liu T."/>
            <person name="Pan Y.S."/>
            <person name="Xia L.Y."/>
            <person name="Li J."/>
            <person name="Zhao F."/>
            <person name="Cao W.C."/>
        </authorList>
    </citation>
    <scope>NUCLEOTIDE SEQUENCE</scope>
    <source>
        <strain evidence="3">Rmic-2018</strain>
    </source>
</reference>
<sequence>MLSRSKIIVFVICSTKELSDVTNLRVTDVGQNHFTMSWTPPLSHFDYYLIKSYDLGNVGDMSKPLRVGSCSYGTVIHRDQSEISCDNLKACANISITVHTKIRRGTHDATSTGTKLEGVLIPGREPDSPKNLKIIHASAKVTRIQWEPPSKASGKIGHIVSVCRTFTSCDEPESVDNCTERETSEPWYRSYIFHENQHIMKKTRVFVTLVALFLLPDADNLTLVDIGPDYFTVSWMRPMAQFDYYWLEVYQMDDGSGTLTPQRVGLCANGTIVHRDQTQFTCDMFKPCSNVTITLHTQAKGTSELRSPGATLQGIFMPGKGIPEVVKLKQTAITEHSVTISWERPKGCFDDYVVTASADNTEPGSRETSAGTCGSGTIVPANETSVTCDGIEASGVSIMVQTRRLKSGGLISQGVTLQGIAMSKRVLPDVTNFTLIDVGPDYFTVSWARPSSYFDYYWVEVYDNSNGSDIHTPHRVGSCAYGNIIHRDQNQITCDKFKACVTQASQYTCKARAPQV</sequence>
<evidence type="ECO:0000259" key="2">
    <source>
        <dbReference type="SMART" id="SM00060"/>
    </source>
</evidence>
<dbReference type="AlphaFoldDB" id="A0A9J6CVQ8"/>
<dbReference type="SMART" id="SM00060">
    <property type="entry name" value="FN3"/>
    <property type="match status" value="3"/>
</dbReference>
<protein>
    <recommendedName>
        <fullName evidence="2">Fibronectin type-III domain-containing protein</fullName>
    </recommendedName>
</protein>
<evidence type="ECO:0000313" key="4">
    <source>
        <dbReference type="Proteomes" id="UP000821866"/>
    </source>
</evidence>
<feature type="domain" description="Fibronectin type-III" evidence="2">
    <location>
        <begin position="215"/>
        <end position="303"/>
    </location>
</feature>
<name>A0A9J6CVQ8_RHIMP</name>
<dbReference type="VEuPathDB" id="VectorBase:LOC119165305"/>
<keyword evidence="4" id="KW-1185">Reference proteome</keyword>
<dbReference type="EMBL" id="JABSTU010006217">
    <property type="protein sequence ID" value="KAH7934577.1"/>
    <property type="molecule type" value="Genomic_DNA"/>
</dbReference>
<dbReference type="InterPro" id="IPR036116">
    <property type="entry name" value="FN3_sf"/>
</dbReference>
<reference evidence="3" key="2">
    <citation type="submission" date="2021-09" db="EMBL/GenBank/DDBJ databases">
        <authorList>
            <person name="Jia N."/>
            <person name="Wang J."/>
            <person name="Shi W."/>
            <person name="Du L."/>
            <person name="Sun Y."/>
            <person name="Zhan W."/>
            <person name="Jiang J."/>
            <person name="Wang Q."/>
            <person name="Zhang B."/>
            <person name="Ji P."/>
            <person name="Sakyi L.B."/>
            <person name="Cui X."/>
            <person name="Yuan T."/>
            <person name="Jiang B."/>
            <person name="Yang W."/>
            <person name="Lam T.T.-Y."/>
            <person name="Chang Q."/>
            <person name="Ding S."/>
            <person name="Wang X."/>
            <person name="Zhu J."/>
            <person name="Ruan X."/>
            <person name="Zhao L."/>
            <person name="Wei J."/>
            <person name="Que T."/>
            <person name="Du C."/>
            <person name="Cheng J."/>
            <person name="Dai P."/>
            <person name="Han X."/>
            <person name="Huang E."/>
            <person name="Gao Y."/>
            <person name="Liu J."/>
            <person name="Shao H."/>
            <person name="Ye R."/>
            <person name="Li L."/>
            <person name="Wei W."/>
            <person name="Wang X."/>
            <person name="Wang C."/>
            <person name="Huo Q."/>
            <person name="Li W."/>
            <person name="Guo W."/>
            <person name="Chen H."/>
            <person name="Chen S."/>
            <person name="Zhou L."/>
            <person name="Zhou L."/>
            <person name="Ni X."/>
            <person name="Tian J."/>
            <person name="Zhou Y."/>
            <person name="Sheng Y."/>
            <person name="Liu T."/>
            <person name="Pan Y."/>
            <person name="Xia L."/>
            <person name="Li J."/>
            <person name="Zhao F."/>
            <person name="Cao W."/>
        </authorList>
    </citation>
    <scope>NUCLEOTIDE SEQUENCE</scope>
    <source>
        <strain evidence="3">Rmic-2018</strain>
        <tissue evidence="3">Larvae</tissue>
    </source>
</reference>
<dbReference type="InterPro" id="IPR050991">
    <property type="entry name" value="ECM_Regulatory_Proteins"/>
</dbReference>
<evidence type="ECO:0000313" key="3">
    <source>
        <dbReference type="EMBL" id="KAH7934577.1"/>
    </source>
</evidence>
<dbReference type="PANTHER" id="PTHR46708:SF2">
    <property type="entry name" value="FIBRONECTIN TYPE-III DOMAIN-CONTAINING PROTEIN"/>
    <property type="match status" value="1"/>
</dbReference>
<dbReference type="SUPFAM" id="SSF49265">
    <property type="entry name" value="Fibronectin type III"/>
    <property type="match status" value="4"/>
</dbReference>
<comment type="caution">
    <text evidence="3">The sequence shown here is derived from an EMBL/GenBank/DDBJ whole genome shotgun (WGS) entry which is preliminary data.</text>
</comment>
<feature type="domain" description="Fibronectin type-III" evidence="2">
    <location>
        <begin position="18"/>
        <end position="107"/>
    </location>
</feature>
<dbReference type="Proteomes" id="UP000821866">
    <property type="component" value="Unassembled WGS sequence"/>
</dbReference>
<organism evidence="3 4">
    <name type="scientific">Rhipicephalus microplus</name>
    <name type="common">Cattle tick</name>
    <name type="synonym">Boophilus microplus</name>
    <dbReference type="NCBI Taxonomy" id="6941"/>
    <lineage>
        <taxon>Eukaryota</taxon>
        <taxon>Metazoa</taxon>
        <taxon>Ecdysozoa</taxon>
        <taxon>Arthropoda</taxon>
        <taxon>Chelicerata</taxon>
        <taxon>Arachnida</taxon>
        <taxon>Acari</taxon>
        <taxon>Parasitiformes</taxon>
        <taxon>Ixodida</taxon>
        <taxon>Ixodoidea</taxon>
        <taxon>Ixodidae</taxon>
        <taxon>Rhipicephalinae</taxon>
        <taxon>Rhipicephalus</taxon>
        <taxon>Boophilus</taxon>
    </lineage>
</organism>
<dbReference type="VEuPathDB" id="VectorBase:LOC119164375"/>
<keyword evidence="1" id="KW-0677">Repeat</keyword>
<evidence type="ECO:0000256" key="1">
    <source>
        <dbReference type="ARBA" id="ARBA00022737"/>
    </source>
</evidence>
<dbReference type="PANTHER" id="PTHR46708">
    <property type="entry name" value="TENASCIN"/>
    <property type="match status" value="1"/>
</dbReference>
<proteinExistence type="predicted"/>
<gene>
    <name evidence="3" type="ORF">HPB51_029057</name>
</gene>
<dbReference type="Gene3D" id="2.60.40.10">
    <property type="entry name" value="Immunoglobulins"/>
    <property type="match status" value="2"/>
</dbReference>
<feature type="domain" description="Fibronectin type-III" evidence="2">
    <location>
        <begin position="322"/>
        <end position="409"/>
    </location>
</feature>